<dbReference type="PROSITE" id="PS50853">
    <property type="entry name" value="FN3"/>
    <property type="match status" value="4"/>
</dbReference>
<dbReference type="InterPro" id="IPR036056">
    <property type="entry name" value="Fibrinogen-like_C"/>
</dbReference>
<dbReference type="PROSITE" id="PS00022">
    <property type="entry name" value="EGF_1"/>
    <property type="match status" value="1"/>
</dbReference>
<dbReference type="Pfam" id="PF00041">
    <property type="entry name" value="fn3"/>
    <property type="match status" value="4"/>
</dbReference>
<feature type="domain" description="Fibrinogen C-terminal" evidence="18">
    <location>
        <begin position="802"/>
        <end position="1017"/>
    </location>
</feature>
<keyword evidence="15" id="KW-0175">Coiled coil</keyword>
<dbReference type="PROSITE" id="PS51406">
    <property type="entry name" value="FIBRINOGEN_C_2"/>
    <property type="match status" value="1"/>
</dbReference>
<evidence type="ECO:0000256" key="5">
    <source>
        <dbReference type="ARBA" id="ARBA00022525"/>
    </source>
</evidence>
<feature type="region of interest" description="Disordered" evidence="16">
    <location>
        <begin position="1019"/>
        <end position="1040"/>
    </location>
</feature>
<dbReference type="InterPro" id="IPR003961">
    <property type="entry name" value="FN3_dom"/>
</dbReference>
<reference evidence="19" key="1">
    <citation type="submission" date="2025-08" db="UniProtKB">
        <authorList>
            <consortium name="Ensembl"/>
        </authorList>
    </citation>
    <scope>IDENTIFICATION</scope>
</reference>
<dbReference type="OrthoDB" id="6130531at2759"/>
<dbReference type="SUPFAM" id="SSF56496">
    <property type="entry name" value="Fibrinogen C-terminal domain-like"/>
    <property type="match status" value="1"/>
</dbReference>
<evidence type="ECO:0000256" key="6">
    <source>
        <dbReference type="ARBA" id="ARBA00022530"/>
    </source>
</evidence>
<keyword evidence="6" id="KW-0272">Extracellular matrix</keyword>
<dbReference type="SUPFAM" id="SSF57184">
    <property type="entry name" value="Growth factor receptor domain"/>
    <property type="match status" value="1"/>
</dbReference>
<accession>A0A8C7E5Y6</accession>
<evidence type="ECO:0000256" key="10">
    <source>
        <dbReference type="ARBA" id="ARBA00023157"/>
    </source>
</evidence>
<evidence type="ECO:0000256" key="4">
    <source>
        <dbReference type="ARBA" id="ARBA00008673"/>
    </source>
</evidence>
<keyword evidence="5" id="KW-0964">Secreted</keyword>
<keyword evidence="14" id="KW-0379">Hydroxylation</keyword>
<dbReference type="AlphaFoldDB" id="A0A8C7E5Y6"/>
<evidence type="ECO:0000256" key="3">
    <source>
        <dbReference type="ARBA" id="ARBA00006932"/>
    </source>
</evidence>
<dbReference type="NCBIfam" id="NF040941">
    <property type="entry name" value="GGGWT_bact"/>
    <property type="match status" value="1"/>
</dbReference>
<evidence type="ECO:0000256" key="12">
    <source>
        <dbReference type="ARBA" id="ARBA00023220"/>
    </source>
</evidence>
<evidence type="ECO:0000313" key="19">
    <source>
        <dbReference type="Ensembl" id="ENSNNAP00000026045.1"/>
    </source>
</evidence>
<keyword evidence="7" id="KW-0245">EGF-like domain</keyword>
<evidence type="ECO:0000256" key="2">
    <source>
        <dbReference type="ARBA" id="ARBA00004498"/>
    </source>
</evidence>
<dbReference type="FunFam" id="2.10.25.10:FF:000001">
    <property type="entry name" value="Tenascin C"/>
    <property type="match status" value="3"/>
</dbReference>
<dbReference type="FunFam" id="3.90.215.10:FF:000001">
    <property type="entry name" value="Tenascin isoform 1"/>
    <property type="match status" value="1"/>
</dbReference>
<dbReference type="Gene3D" id="2.10.25.10">
    <property type="entry name" value="Laminin"/>
    <property type="match status" value="3"/>
</dbReference>
<evidence type="ECO:0000256" key="16">
    <source>
        <dbReference type="SAM" id="MobiDB-lite"/>
    </source>
</evidence>
<keyword evidence="9" id="KW-0677">Repeat</keyword>
<name>A0A8C7E5Y6_NAJNA</name>
<dbReference type="InterPro" id="IPR009030">
    <property type="entry name" value="Growth_fac_rcpt_cys_sf"/>
</dbReference>
<dbReference type="Pfam" id="PF00147">
    <property type="entry name" value="Fibrinogen_C"/>
    <property type="match status" value="1"/>
</dbReference>
<feature type="domain" description="Fibronectin type-III" evidence="17">
    <location>
        <begin position="717"/>
        <end position="804"/>
    </location>
</feature>
<dbReference type="InterPro" id="IPR036116">
    <property type="entry name" value="FN3_sf"/>
</dbReference>
<gene>
    <name evidence="19" type="primary">TNR</name>
</gene>
<dbReference type="SMART" id="SM00181">
    <property type="entry name" value="EGF"/>
    <property type="match status" value="3"/>
</dbReference>
<keyword evidence="8" id="KW-0732">Signal</keyword>
<keyword evidence="20" id="KW-1185">Reference proteome</keyword>
<dbReference type="CDD" id="cd00063">
    <property type="entry name" value="FN3"/>
    <property type="match status" value="6"/>
</dbReference>
<evidence type="ECO:0000256" key="7">
    <source>
        <dbReference type="ARBA" id="ARBA00022536"/>
    </source>
</evidence>
<evidence type="ECO:0000259" key="18">
    <source>
        <dbReference type="PROSITE" id="PS51406"/>
    </source>
</evidence>
<evidence type="ECO:0000256" key="8">
    <source>
        <dbReference type="ARBA" id="ARBA00022729"/>
    </source>
</evidence>
<keyword evidence="12" id="KW-1216">Complement system impairing toxin</keyword>
<evidence type="ECO:0000259" key="17">
    <source>
        <dbReference type="PROSITE" id="PS50853"/>
    </source>
</evidence>
<dbReference type="InterPro" id="IPR050991">
    <property type="entry name" value="ECM_Regulatory_Proteins"/>
</dbReference>
<dbReference type="Gene3D" id="3.90.215.10">
    <property type="entry name" value="Gamma Fibrinogen, chain A, domain 1"/>
    <property type="match status" value="1"/>
</dbReference>
<feature type="domain" description="Fibronectin type-III" evidence="17">
    <location>
        <begin position="363"/>
        <end position="456"/>
    </location>
</feature>
<keyword evidence="13" id="KW-1199">Hemostasis impairing toxin</keyword>
<comment type="subcellular location">
    <subcellularLocation>
        <location evidence="2">Secreted</location>
        <location evidence="2">Extracellular space</location>
        <location evidence="2">Extracellular matrix</location>
    </subcellularLocation>
</comment>
<dbReference type="InterPro" id="IPR014716">
    <property type="entry name" value="Fibrinogen_a/b/g_C_1"/>
</dbReference>
<feature type="domain" description="Fibronectin type-III" evidence="17">
    <location>
        <begin position="547"/>
        <end position="636"/>
    </location>
</feature>
<dbReference type="FunFam" id="2.60.40.10:FF:000099">
    <property type="entry name" value="Fibronectin 1"/>
    <property type="match status" value="1"/>
</dbReference>
<comment type="function">
    <text evidence="1">Initiates complement activation and/or interferes in platelet aggregation and/or blood coagulation.</text>
</comment>
<evidence type="ECO:0000256" key="9">
    <source>
        <dbReference type="ARBA" id="ARBA00022737"/>
    </source>
</evidence>
<dbReference type="InterPro" id="IPR013783">
    <property type="entry name" value="Ig-like_fold"/>
</dbReference>
<dbReference type="PANTHER" id="PTHR46708">
    <property type="entry name" value="TENASCIN"/>
    <property type="match status" value="1"/>
</dbReference>
<dbReference type="Ensembl" id="ENSNNAT00000027298.1">
    <property type="protein sequence ID" value="ENSNNAP00000026045.1"/>
    <property type="gene ID" value="ENSNNAG00000016898.1"/>
</dbReference>
<evidence type="ECO:0000256" key="1">
    <source>
        <dbReference type="ARBA" id="ARBA00003654"/>
    </source>
</evidence>
<evidence type="ECO:0000256" key="15">
    <source>
        <dbReference type="SAM" id="Coils"/>
    </source>
</evidence>
<keyword evidence="13" id="KW-0800">Toxin</keyword>
<comment type="similarity">
    <text evidence="3">Belongs to the ficolin lectin family. Veficolin subfamily.</text>
</comment>
<dbReference type="GeneTree" id="ENSGT00940000157761"/>
<dbReference type="PROSITE" id="PS01186">
    <property type="entry name" value="EGF_2"/>
    <property type="match status" value="1"/>
</dbReference>
<dbReference type="InterPro" id="IPR002181">
    <property type="entry name" value="Fibrinogen_a/b/g_C_dom"/>
</dbReference>
<dbReference type="SMART" id="SM00060">
    <property type="entry name" value="FN3"/>
    <property type="match status" value="6"/>
</dbReference>
<dbReference type="PANTHER" id="PTHR46708:SF13">
    <property type="entry name" value="TENASCIN-R"/>
    <property type="match status" value="1"/>
</dbReference>
<evidence type="ECO:0000256" key="11">
    <source>
        <dbReference type="ARBA" id="ARBA00023180"/>
    </source>
</evidence>
<reference evidence="19" key="2">
    <citation type="submission" date="2025-09" db="UniProtKB">
        <authorList>
            <consortium name="Ensembl"/>
        </authorList>
    </citation>
    <scope>IDENTIFICATION</scope>
</reference>
<organism evidence="19 20">
    <name type="scientific">Naja naja</name>
    <name type="common">Indian cobra</name>
    <dbReference type="NCBI Taxonomy" id="35670"/>
    <lineage>
        <taxon>Eukaryota</taxon>
        <taxon>Metazoa</taxon>
        <taxon>Chordata</taxon>
        <taxon>Craniata</taxon>
        <taxon>Vertebrata</taxon>
        <taxon>Euteleostomi</taxon>
        <taxon>Lepidosauria</taxon>
        <taxon>Squamata</taxon>
        <taxon>Bifurcata</taxon>
        <taxon>Unidentata</taxon>
        <taxon>Episquamata</taxon>
        <taxon>Toxicofera</taxon>
        <taxon>Serpentes</taxon>
        <taxon>Colubroidea</taxon>
        <taxon>Elapidae</taxon>
        <taxon>Elapinae</taxon>
        <taxon>Naja</taxon>
    </lineage>
</organism>
<evidence type="ECO:0000313" key="20">
    <source>
        <dbReference type="Proteomes" id="UP000694559"/>
    </source>
</evidence>
<dbReference type="Pfam" id="PF25024">
    <property type="entry name" value="EGF_TEN"/>
    <property type="match status" value="1"/>
</dbReference>
<proteinExistence type="inferred from homology"/>
<dbReference type="Gene3D" id="2.60.40.10">
    <property type="entry name" value="Immunoglobulins"/>
    <property type="match status" value="6"/>
</dbReference>
<feature type="domain" description="Fibronectin type-III" evidence="17">
    <location>
        <begin position="267"/>
        <end position="357"/>
    </location>
</feature>
<keyword evidence="10" id="KW-1015">Disulfide bond</keyword>
<feature type="region of interest" description="Disordered" evidence="16">
    <location>
        <begin position="65"/>
        <end position="89"/>
    </location>
</feature>
<protein>
    <submittedName>
        <fullName evidence="19">Tenascin R</fullName>
    </submittedName>
</protein>
<dbReference type="SUPFAM" id="SSF49265">
    <property type="entry name" value="Fibronectin type III"/>
    <property type="match status" value="5"/>
</dbReference>
<dbReference type="InterPro" id="IPR000742">
    <property type="entry name" value="EGF"/>
</dbReference>
<evidence type="ECO:0000256" key="13">
    <source>
        <dbReference type="ARBA" id="ARBA00023240"/>
    </source>
</evidence>
<evidence type="ECO:0000256" key="14">
    <source>
        <dbReference type="ARBA" id="ARBA00023278"/>
    </source>
</evidence>
<comment type="similarity">
    <text evidence="4">Belongs to the tenascin family.</text>
</comment>
<feature type="coiled-coil region" evidence="15">
    <location>
        <begin position="108"/>
        <end position="135"/>
    </location>
</feature>
<dbReference type="SMART" id="SM00186">
    <property type="entry name" value="FBG"/>
    <property type="match status" value="1"/>
</dbReference>
<keyword evidence="11" id="KW-0325">Glycoprotein</keyword>
<dbReference type="Proteomes" id="UP000694559">
    <property type="component" value="Unplaced"/>
</dbReference>
<sequence>MLLASIFRPFECHLEVMTERVKKQVTDEEGSFANYTSPIKEQPMVFSHIYNINVPLDSLCSSSLEASSDPEVSSEDDRMTEYTEQTSDSESQVTFTHKINLPKQTCKCAASSRDLQELLSRIEMLEREVSILRDQCNSNCCQENLDYLPHCSSHGNFSLETCGCICDEGWAGKNCSEPLCPLGCSSRGVCIDGQCICDSDYSGEDCSEARCPTDCSSRGLCVDGECICEEGFAGEDCNELRCPEDCSGKGVCANGTCICQEGYVGEDCGQLRCLNAFRDQSIDLEWDGPMAVTEYVISYQPAVPGGLQLQQRVPGDWSTVTLKELEPGLTYNISIYAVISEVLSAPVGVKVATRKYSLLTLHPKLLFQILVRDVSDTVAFVEWSPPRAKVDYILLKYGLENEEGGKSTFRLQPPLRQYSMQALRPGSPYEVSISAVRGANESDAAITHFVTEIDAPKNLRVLSRTSDSLDLEWDNSEAEVENFKVVYSTLAGEQYHEVLVPHDTGGTSKATLTGKPLDYSYSADECISCPCYFLSFTYPAAAIELDSPHDLLVTASTETSISVSWTRVKGPIDHYRVIFMQASGMASEVTVSKDKSELTLTDLEPGTEYTISVIAERGRQQSLESTVDAFTGTKELSDYINQVLRVISKVFHSDRLILTYSPKDKEETKEVMLDPTKRHAALLGLQPSTEYIMSLVAVHGLVSSEPIVGSVTTVLDPPSILIASEVTRRSALLSWLPPVAEIENYIMTYRSPDGSRKELIVDAEDTWIRLEGLSENTEYTVYLQAAQDAVRSGSISIIFTTGRVFMNPQDCAQHLINGDNLSGVYTISLNGDLSQRVQVYCDMTTDGGGWIVFQRRQNGLTDFFRKWADYRIGFGNLEDEFWLGLDNMHKITSQGRYELRIDMRDGQETTFAYYDKFSIGDARSLYKLRIGGYNGTAGDSLSYHQGRPFSTKDRDNDVAVTNCAMSYKGAWWYKNCHRTNLNGKYGESRHSQGINWYHWKGHEFSIPFVEMKMRPYNHRNSLGRKRRSRVLRGRSSKSYF</sequence>
<dbReference type="CDD" id="cd00087">
    <property type="entry name" value="FReD"/>
    <property type="match status" value="1"/>
</dbReference>